<keyword evidence="2" id="KW-1185">Reference proteome</keyword>
<sequence>MEIINGENIGINNMLITQTAEMNLELICDIIKKENIVDDNKKNIINFLLNFYKTYKCFGYKEIVNLNNFLKLIITNFKQEEKKNVFFEQILFIHIENMSNRFINVKLKQDSQYIEEIKLYFFFILELSLYFKNIKSDTTFSKLTNESIQNLVIGVVKNLTNFLVYALRMIESNYCKDLYLMLISKGKIMESLVNLYLNYEESDKYIINILLILSRHKEFDDDIIRCGIIDLFNYQIFLNNNDDNNKYYFFIESIINVVIRNKKDNIAFLVNKNELDYINKILENILIKIKKESPNLTCIGLLKLIFYIIQNKNSYIHLFIFNLKKKKLLHDQDISFVHNLNNMIEYIENICAFKNKEIENFDNFLDDFLCILFCILRTIMKLMLSPFPEINIDSCIEPFGMKENKENKESENILKDEISSQVMEKKNECIKLIKNIIKFSLNVLCHDIPILDGEKKSLHLVCVDILKEIGTYDFSGHLEEKKKMVNEIIKSIMIKMEEANNNNDINNDNNEDGDIHSKHLEVVFYVSFNNEELIKMCFTNKFILLVHNNYYILDKNDNLKNVKKKQIRNLLKTYYLGILYLYIKNDIKSVEDKTNHMSSYIYYVINKELKEKEFMLQNELYYLIFLKFLNMSLLNKFYNFKLFLKNNILDNLLRIFKRSNLKIKIVILHLLFQCFEENDNLDLIKNYTKRNKLLLETLMGFWIEIQKSNLEKREYMNVKYIIYYLCKVITNNFTKYLKHFYETKIMASSLKSIMIYDETCFLDIYLKIKDEIESSQLTVVENDEWLLKEKIQNQIRKIEQIEKESSIIKDNNYKKEKKELDNYYNYVRNTK</sequence>
<evidence type="ECO:0000313" key="1">
    <source>
        <dbReference type="EMBL" id="ETB57471.1"/>
    </source>
</evidence>
<proteinExistence type="predicted"/>
<organism evidence="1 2">
    <name type="scientific">Plasmodium yoelii 17X</name>
    <dbReference type="NCBI Taxonomy" id="1323249"/>
    <lineage>
        <taxon>Eukaryota</taxon>
        <taxon>Sar</taxon>
        <taxon>Alveolata</taxon>
        <taxon>Apicomplexa</taxon>
        <taxon>Aconoidasida</taxon>
        <taxon>Haemosporida</taxon>
        <taxon>Plasmodiidae</taxon>
        <taxon>Plasmodium</taxon>
        <taxon>Plasmodium (Vinckeia)</taxon>
    </lineage>
</organism>
<name>V7PD26_PLAYE</name>
<dbReference type="EMBL" id="KI635795">
    <property type="protein sequence ID" value="ETB57471.1"/>
    <property type="molecule type" value="Genomic_DNA"/>
</dbReference>
<gene>
    <name evidence="1" type="ORF">YYC_04362</name>
</gene>
<protein>
    <submittedName>
        <fullName evidence="1">Uncharacterized protein</fullName>
    </submittedName>
</protein>
<dbReference type="Proteomes" id="UP000018538">
    <property type="component" value="Unassembled WGS sequence"/>
</dbReference>
<reference evidence="1 2" key="1">
    <citation type="submission" date="2013-11" db="EMBL/GenBank/DDBJ databases">
        <title>The Genome Sequence of Plasmodium yoelii 17X.</title>
        <authorList>
            <consortium name="The Broad Institute Genomics Platform"/>
            <consortium name="The Broad Institute Genome Sequencing Center for Infectious Disease"/>
            <person name="Neafsey D."/>
            <person name="Adams J."/>
            <person name="Walker B."/>
            <person name="Young S.K."/>
            <person name="Zeng Q."/>
            <person name="Gargeya S."/>
            <person name="Fitzgerald M."/>
            <person name="Haas B."/>
            <person name="Abouelleil A."/>
            <person name="Alvarado L."/>
            <person name="Chapman S.B."/>
            <person name="Gainer-Dewar J."/>
            <person name="Goldberg J."/>
            <person name="Griggs A."/>
            <person name="Gujja S."/>
            <person name="Hansen M."/>
            <person name="Howarth C."/>
            <person name="Imamovic A."/>
            <person name="Ireland A."/>
            <person name="Larimer J."/>
            <person name="McCowan C."/>
            <person name="Murphy C."/>
            <person name="Pearson M."/>
            <person name="Poon T.W."/>
            <person name="Priest M."/>
            <person name="Roberts A."/>
            <person name="Saif S."/>
            <person name="Shea T."/>
            <person name="Sykes S."/>
            <person name="Wortman J."/>
            <person name="Nusbaum C."/>
            <person name="Birren B."/>
        </authorList>
    </citation>
    <scope>NUCLEOTIDE SEQUENCE [LARGE SCALE GENOMIC DNA]</scope>
    <source>
        <strain evidence="1 2">17X</strain>
    </source>
</reference>
<accession>V7PD26</accession>
<dbReference type="AlphaFoldDB" id="V7PD26"/>
<evidence type="ECO:0000313" key="2">
    <source>
        <dbReference type="Proteomes" id="UP000018538"/>
    </source>
</evidence>
<dbReference type="OrthoDB" id="377382at2759"/>